<dbReference type="Proteomes" id="UP000683360">
    <property type="component" value="Unassembled WGS sequence"/>
</dbReference>
<evidence type="ECO:0008006" key="4">
    <source>
        <dbReference type="Google" id="ProtNLM"/>
    </source>
</evidence>
<reference evidence="2" key="1">
    <citation type="submission" date="2021-03" db="EMBL/GenBank/DDBJ databases">
        <authorList>
            <person name="Bekaert M."/>
        </authorList>
    </citation>
    <scope>NUCLEOTIDE SEQUENCE</scope>
</reference>
<feature type="compositionally biased region" description="Acidic residues" evidence="1">
    <location>
        <begin position="419"/>
        <end position="431"/>
    </location>
</feature>
<evidence type="ECO:0000256" key="1">
    <source>
        <dbReference type="SAM" id="MobiDB-lite"/>
    </source>
</evidence>
<proteinExistence type="predicted"/>
<evidence type="ECO:0000313" key="3">
    <source>
        <dbReference type="Proteomes" id="UP000683360"/>
    </source>
</evidence>
<sequence>MADEGLLYRRLWFFCYVKVACMLRLFMDVIVLNNASLESFLNINKHIMFHLWKPALRCCWCNKQLLVRPHKRSVLTEQQMKSLYTLNGIARPGHHTVYGTIITQYCLSQIKAKSIITTDKLDITMMITIIRACSPNLFNTLQQHFELIRTQRNELAHCETDGTMCEADFNSKWNNLEIAILAIMSYISQPHMRYGKNEINHLKNMNVSNEEISEQLKHILPEQLKRIIPEEIHTTIKKEMKETDKKREEDYIRIEQQIVQFGKVIYEVQMHLNEKKKNRKRLQGIICCTKNNQPDNDQERPTTSDDNDTCYIKWRIETTDETKVKTVVSELEKAADYMNTPFKIKFLQMGSIILGTTVRRHILQNNRILRRAIKNLLKEIHFFGEINTNYKAVLKVDAFQLNEEKFDLENGDDSPSPSDEFERDPAFDEDSEHSSNDSLPTSTNAVRCYSRNNQEMNLVEDSYCRSNEPLSTSNYAARCYSRNAHENLVEESECRSNKPRQTSNDAVRCYSRNTNENLVEDSECSSIESLPTSDNDVRCYSRNTDENLVEESECRSYTPQPVSNNAVRCYYRNIHELNLDRAPEYSSNEKQPVSNNAIRCYSRNIHELNLEYVECQEQEQLVYVYN</sequence>
<dbReference type="EMBL" id="CAJPWZ010000939">
    <property type="protein sequence ID" value="CAG2204146.1"/>
    <property type="molecule type" value="Genomic_DNA"/>
</dbReference>
<name>A0A8S3R8M1_MYTED</name>
<keyword evidence="3" id="KW-1185">Reference proteome</keyword>
<gene>
    <name evidence="2" type="ORF">MEDL_18625</name>
</gene>
<dbReference type="OrthoDB" id="10382533at2759"/>
<accession>A0A8S3R8M1</accession>
<protein>
    <recommendedName>
        <fullName evidence="4">DZIP3-like HEPN domain-containing protein</fullName>
    </recommendedName>
</protein>
<feature type="region of interest" description="Disordered" evidence="1">
    <location>
        <begin position="407"/>
        <end position="444"/>
    </location>
</feature>
<evidence type="ECO:0000313" key="2">
    <source>
        <dbReference type="EMBL" id="CAG2204146.1"/>
    </source>
</evidence>
<organism evidence="2 3">
    <name type="scientific">Mytilus edulis</name>
    <name type="common">Blue mussel</name>
    <dbReference type="NCBI Taxonomy" id="6550"/>
    <lineage>
        <taxon>Eukaryota</taxon>
        <taxon>Metazoa</taxon>
        <taxon>Spiralia</taxon>
        <taxon>Lophotrochozoa</taxon>
        <taxon>Mollusca</taxon>
        <taxon>Bivalvia</taxon>
        <taxon>Autobranchia</taxon>
        <taxon>Pteriomorphia</taxon>
        <taxon>Mytilida</taxon>
        <taxon>Mytiloidea</taxon>
        <taxon>Mytilidae</taxon>
        <taxon>Mytilinae</taxon>
        <taxon>Mytilus</taxon>
    </lineage>
</organism>
<dbReference type="AlphaFoldDB" id="A0A8S3R8M1"/>
<comment type="caution">
    <text evidence="2">The sequence shown here is derived from an EMBL/GenBank/DDBJ whole genome shotgun (WGS) entry which is preliminary data.</text>
</comment>